<dbReference type="GeneID" id="180766"/>
<feature type="transmembrane region" description="Helical" evidence="3">
    <location>
        <begin position="165"/>
        <end position="195"/>
    </location>
</feature>
<dbReference type="Gene3D" id="1.20.1250.20">
    <property type="entry name" value="MFS general substrate transporter like domains"/>
    <property type="match status" value="2"/>
</dbReference>
<feature type="compositionally biased region" description="Basic residues" evidence="2">
    <location>
        <begin position="336"/>
        <end position="348"/>
    </location>
</feature>
<feature type="transmembrane region" description="Helical" evidence="3">
    <location>
        <begin position="207"/>
        <end position="228"/>
    </location>
</feature>
<dbReference type="CDD" id="cd17352">
    <property type="entry name" value="MFS_MCT_SLC16"/>
    <property type="match status" value="1"/>
</dbReference>
<evidence type="ECO:0000256" key="1">
    <source>
        <dbReference type="ARBA" id="ARBA00004141"/>
    </source>
</evidence>
<feature type="transmembrane region" description="Helical" evidence="3">
    <location>
        <begin position="639"/>
        <end position="664"/>
    </location>
</feature>
<dbReference type="InterPro" id="IPR036259">
    <property type="entry name" value="MFS_trans_sf"/>
</dbReference>
<dbReference type="FunFam" id="1.20.1250.20:FF:000481">
    <property type="entry name" value="MonoCarboxylate Transporter family"/>
    <property type="match status" value="1"/>
</dbReference>
<protein>
    <submittedName>
        <fullName evidence="5">Major facilitator superfamily (MFS) profile domain-containing protein</fullName>
    </submittedName>
</protein>
<reference evidence="5 6" key="1">
    <citation type="journal article" date="1998" name="Science">
        <title>Genome sequence of the nematode C. elegans: a platform for investigating biology.</title>
        <authorList>
            <consortium name="The C. elegans sequencing consortium"/>
            <person name="Sulson J.E."/>
            <person name="Waterston R."/>
        </authorList>
    </citation>
    <scope>NUCLEOTIDE SEQUENCE [LARGE SCALE GENOMIC DNA]</scope>
    <source>
        <strain evidence="5 6">Bristol N2</strain>
    </source>
</reference>
<proteinExistence type="evidence at protein level"/>
<dbReference type="Bgee" id="WBGene00003986">
    <property type="expression patterns" value="Expressed in larva and 3 other cell types or tissues"/>
</dbReference>
<dbReference type="InterPro" id="IPR011701">
    <property type="entry name" value="MFS"/>
</dbReference>
<dbReference type="Pfam" id="PF07690">
    <property type="entry name" value="MFS_1"/>
    <property type="match status" value="2"/>
</dbReference>
<feature type="transmembrane region" description="Helical" evidence="3">
    <location>
        <begin position="578"/>
        <end position="599"/>
    </location>
</feature>
<keyword evidence="3" id="KW-1133">Transmembrane helix</keyword>
<feature type="transmembrane region" description="Helical" evidence="3">
    <location>
        <begin position="605"/>
        <end position="627"/>
    </location>
</feature>
<dbReference type="UCSC" id="K05B2.5a.1">
    <property type="organism name" value="c. elegans"/>
</dbReference>
<feature type="region of interest" description="Disordered" evidence="2">
    <location>
        <begin position="1"/>
        <end position="42"/>
    </location>
</feature>
<keyword evidence="8" id="KW-1267">Proteomics identification</keyword>
<dbReference type="Proteomes" id="UP000001940">
    <property type="component" value="Chromosome X"/>
</dbReference>
<feature type="transmembrane region" description="Helical" evidence="3">
    <location>
        <begin position="143"/>
        <end position="159"/>
    </location>
</feature>
<gene>
    <name evidence="5 7" type="primary">mct-4</name>
    <name evidence="5" type="ORF">CELE_K05B2.5</name>
    <name evidence="7" type="ORF">K05B2.5</name>
</gene>
<feature type="transmembrane region" description="Helical" evidence="3">
    <location>
        <begin position="545"/>
        <end position="566"/>
    </location>
</feature>
<feature type="compositionally biased region" description="Polar residues" evidence="2">
    <location>
        <begin position="8"/>
        <end position="19"/>
    </location>
</feature>
<dbReference type="InterPro" id="IPR020846">
    <property type="entry name" value="MFS_dom"/>
</dbReference>
<feature type="transmembrane region" description="Helical" evidence="3">
    <location>
        <begin position="74"/>
        <end position="96"/>
    </location>
</feature>
<evidence type="ECO:0000259" key="4">
    <source>
        <dbReference type="PROSITE" id="PS50850"/>
    </source>
</evidence>
<dbReference type="AlphaFoldDB" id="Q2L6X7"/>
<dbReference type="WormBase" id="K05B2.5c">
    <property type="protein sequence ID" value="CE39590"/>
    <property type="gene ID" value="WBGene00003986"/>
    <property type="gene designation" value="mct-4"/>
</dbReference>
<comment type="subcellular location">
    <subcellularLocation>
        <location evidence="1">Membrane</location>
        <topology evidence="1">Multi-pass membrane protein</topology>
    </subcellularLocation>
</comment>
<dbReference type="RefSeq" id="NP_001370787.1">
    <property type="nucleotide sequence ID" value="NM_001383567.1"/>
</dbReference>
<dbReference type="PANTHER" id="PTHR11360:SF286">
    <property type="entry name" value="GH22266P"/>
    <property type="match status" value="1"/>
</dbReference>
<name>Q2L6X7_CAEEL</name>
<dbReference type="EMBL" id="BX284606">
    <property type="protein sequence ID" value="CCD72669.1"/>
    <property type="molecule type" value="Genomic_DNA"/>
</dbReference>
<dbReference type="OrthoDB" id="6499973at2759"/>
<feature type="transmembrane region" description="Helical" evidence="3">
    <location>
        <begin position="116"/>
        <end position="136"/>
    </location>
</feature>
<dbReference type="PeptideAtlas" id="Q2L6X7"/>
<feature type="domain" description="Major facilitator superfamily (MFS) profile" evidence="4">
    <location>
        <begin position="512"/>
        <end position="710"/>
    </location>
</feature>
<feature type="transmembrane region" description="Helical" evidence="3">
    <location>
        <begin position="512"/>
        <end position="533"/>
    </location>
</feature>
<dbReference type="GO" id="GO:0016020">
    <property type="term" value="C:membrane"/>
    <property type="evidence" value="ECO:0007669"/>
    <property type="project" value="UniProtKB-SubCell"/>
</dbReference>
<evidence type="ECO:0000313" key="7">
    <source>
        <dbReference type="WormBase" id="K05B2.5c"/>
    </source>
</evidence>
<evidence type="ECO:0000256" key="2">
    <source>
        <dbReference type="SAM" id="MobiDB-lite"/>
    </source>
</evidence>
<dbReference type="CTD" id="180766"/>
<sequence length="710" mass="77209">MTDGPDPNRSSQPTSPTKSLKSERNGESNFEEDDQDIGSLNDGQLTNYSSQYSINMGVQQVEPLLVPQAPDGGYGWVIVFAAFMSNLVVDGISTAFSEFKQSYKERYQESDGLTVFIGSLIIGTYLLVGPLVSALCNKYEQRYVVMAGGLISGIAFMIAPASPNIYVFMLIYGVMGGLGFGMIYLPAIVVVGFYFDSKRAMATGISVAGSGVGTFLVPLICQVCIANLGWQKTIWVLAVMIFSCVFYGYLYRPLPMVDLNEIRDQEMEPLRQALSKVEDDEDEAVESPHPNRSTSAASGAIEDEAVSQNPEVQRLRSILTEGDEGSETPKSDAHKVRSHTATRSRKHTMTSNSGSQHDLKLSRGNLSSDNRLSRVSARDFNQSLSKLSKSGGASNLSIAMSGVDPKEFQRPMNRQDIFYGGSIQNLKEFKEEGTMAGYRASTLSIPRSVVGQAVSQLNLSRTGSRLGGPGIAEDEEEMIEPFVDDGCCKVLPLPMRNALSEMIDLNLLKNKTMMILCISNLLGMMGFYIPIMFLKDLSESMKLDMSLAMFLVPIFGVFNTIGRVFFGWLTDQKILSALTINNLSLIVSGLLTLACPLLTSIAGQYFYAIVFGFIISAYICLTSIVLADLMGLENLTNSFGLLVVARGIASLVGPPFAGIVYDITGSYDTAFYFGGLVLLVAGLISATIPFVTKKDADTAGVYKIAKTRYI</sequence>
<dbReference type="GO" id="GO:0022857">
    <property type="term" value="F:transmembrane transporter activity"/>
    <property type="evidence" value="ECO:0007669"/>
    <property type="project" value="InterPro"/>
</dbReference>
<evidence type="ECO:0000313" key="6">
    <source>
        <dbReference type="Proteomes" id="UP000001940"/>
    </source>
</evidence>
<evidence type="ECO:0000256" key="3">
    <source>
        <dbReference type="SAM" id="Phobius"/>
    </source>
</evidence>
<feature type="region of interest" description="Disordered" evidence="2">
    <location>
        <begin position="275"/>
        <end position="373"/>
    </location>
</feature>
<evidence type="ECO:0007829" key="8">
    <source>
        <dbReference type="PeptideAtlas" id="Q2L6X7"/>
    </source>
</evidence>
<dbReference type="AGR" id="WB:WBGene00003986"/>
<keyword evidence="3" id="KW-0472">Membrane</keyword>
<evidence type="ECO:0000313" key="5">
    <source>
        <dbReference type="EMBL" id="CCD72669.1"/>
    </source>
</evidence>
<dbReference type="PANTHER" id="PTHR11360">
    <property type="entry name" value="MONOCARBOXYLATE TRANSPORTER"/>
    <property type="match status" value="1"/>
</dbReference>
<dbReference type="InterPro" id="IPR050327">
    <property type="entry name" value="Proton-linked_MCT"/>
</dbReference>
<dbReference type="SUPFAM" id="SSF103473">
    <property type="entry name" value="MFS general substrate transporter"/>
    <property type="match status" value="1"/>
</dbReference>
<keyword evidence="3" id="KW-0812">Transmembrane</keyword>
<accession>Q2L6X7</accession>
<organism evidence="5 6">
    <name type="scientific">Caenorhabditis elegans</name>
    <dbReference type="NCBI Taxonomy" id="6239"/>
    <lineage>
        <taxon>Eukaryota</taxon>
        <taxon>Metazoa</taxon>
        <taxon>Ecdysozoa</taxon>
        <taxon>Nematoda</taxon>
        <taxon>Chromadorea</taxon>
        <taxon>Rhabditida</taxon>
        <taxon>Rhabditina</taxon>
        <taxon>Rhabditomorpha</taxon>
        <taxon>Rhabditoidea</taxon>
        <taxon>Rhabditidae</taxon>
        <taxon>Peloderinae</taxon>
        <taxon>Caenorhabditis</taxon>
    </lineage>
</organism>
<dbReference type="PROSITE" id="PS50850">
    <property type="entry name" value="MFS"/>
    <property type="match status" value="1"/>
</dbReference>
<keyword evidence="6" id="KW-1185">Reference proteome</keyword>
<feature type="transmembrane region" description="Helical" evidence="3">
    <location>
        <begin position="670"/>
        <end position="691"/>
    </location>
</feature>
<feature type="transmembrane region" description="Helical" evidence="3">
    <location>
        <begin position="234"/>
        <end position="251"/>
    </location>
</feature>
<dbReference type="ExpressionAtlas" id="Q2L6X7">
    <property type="expression patterns" value="baseline and differential"/>
</dbReference>